<accession>A0ABX2TE69</accession>
<proteinExistence type="predicted"/>
<dbReference type="RefSeq" id="WP_180283213.1">
    <property type="nucleotide sequence ID" value="NZ_JABFDB010000011.1"/>
</dbReference>
<comment type="caution">
    <text evidence="1">The sequence shown here is derived from an EMBL/GenBank/DDBJ whole genome shotgun (WGS) entry which is preliminary data.</text>
</comment>
<name>A0ABX2TE69_9PROT</name>
<evidence type="ECO:0008006" key="3">
    <source>
        <dbReference type="Google" id="ProtNLM"/>
    </source>
</evidence>
<keyword evidence="2" id="KW-1185">Reference proteome</keyword>
<dbReference type="Proteomes" id="UP000584642">
    <property type="component" value="Unassembled WGS sequence"/>
</dbReference>
<evidence type="ECO:0000313" key="1">
    <source>
        <dbReference type="EMBL" id="NYZ21458.1"/>
    </source>
</evidence>
<evidence type="ECO:0000313" key="2">
    <source>
        <dbReference type="Proteomes" id="UP000584642"/>
    </source>
</evidence>
<sequence>MVDPTPEPRLADLLRDDTLRLLMDRDGVTDDALLALLGRIRRLRRAAEAAAPSRELA</sequence>
<organism evidence="1 2">
    <name type="scientific">Azospirillum oleiclasticum</name>
    <dbReference type="NCBI Taxonomy" id="2735135"/>
    <lineage>
        <taxon>Bacteria</taxon>
        <taxon>Pseudomonadati</taxon>
        <taxon>Pseudomonadota</taxon>
        <taxon>Alphaproteobacteria</taxon>
        <taxon>Rhodospirillales</taxon>
        <taxon>Azospirillaceae</taxon>
        <taxon>Azospirillum</taxon>
    </lineage>
</organism>
<reference evidence="1 2" key="1">
    <citation type="submission" date="2020-05" db="EMBL/GenBank/DDBJ databases">
        <title>Azospirillum oleiclasticum sp. nov, a nitrogen-fixing and heavy crude oil-emulsifying bacterium isolated from the crude oil of Yumen Oilfield.</title>
        <authorList>
            <person name="Wu D."/>
            <person name="Cai M."/>
            <person name="Zhang X."/>
        </authorList>
    </citation>
    <scope>NUCLEOTIDE SEQUENCE [LARGE SCALE GENOMIC DNA]</scope>
    <source>
        <strain evidence="1 2">ROY-1-1-2</strain>
    </source>
</reference>
<protein>
    <recommendedName>
        <fullName evidence="3">Anti-sigma factor NepR domain-containing protein</fullName>
    </recommendedName>
</protein>
<dbReference type="EMBL" id="JABFDB010000011">
    <property type="protein sequence ID" value="NYZ21458.1"/>
    <property type="molecule type" value="Genomic_DNA"/>
</dbReference>
<gene>
    <name evidence="1" type="ORF">HND93_17220</name>
</gene>